<reference evidence="2 3" key="1">
    <citation type="submission" date="2019-07" db="EMBL/GenBank/DDBJ databases">
        <title>Whole genome shotgun sequence of Chryseobacterium hagamense NBRC 105253.</title>
        <authorList>
            <person name="Hosoyama A."/>
            <person name="Uohara A."/>
            <person name="Ohji S."/>
            <person name="Ichikawa N."/>
        </authorList>
    </citation>
    <scope>NUCLEOTIDE SEQUENCE [LARGE SCALE GENOMIC DNA]</scope>
    <source>
        <strain evidence="2 3">NBRC 105253</strain>
    </source>
</reference>
<dbReference type="EMBL" id="BJYJ01000004">
    <property type="protein sequence ID" value="GEN75623.1"/>
    <property type="molecule type" value="Genomic_DNA"/>
</dbReference>
<comment type="caution">
    <text evidence="2">The sequence shown here is derived from an EMBL/GenBank/DDBJ whole genome shotgun (WGS) entry which is preliminary data.</text>
</comment>
<protein>
    <submittedName>
        <fullName evidence="2">Uncharacterized protein</fullName>
    </submittedName>
</protein>
<name>A0A511YKC3_9FLAO</name>
<evidence type="ECO:0000256" key="1">
    <source>
        <dbReference type="SAM" id="SignalP"/>
    </source>
</evidence>
<keyword evidence="1" id="KW-0732">Signal</keyword>
<dbReference type="RefSeq" id="WP_146940567.1">
    <property type="nucleotide sequence ID" value="NZ_BJYJ01000004.1"/>
</dbReference>
<dbReference type="AlphaFoldDB" id="A0A511YKC3"/>
<feature type="chain" id="PRO_5021832110" evidence="1">
    <location>
        <begin position="25"/>
        <end position="527"/>
    </location>
</feature>
<proteinExistence type="predicted"/>
<sequence>MKRKIILRLSYLIVFLTVFWSCNNEDFANGNVEPQRNNANFFLHSTKGGAAARGSVDYVAILQAYNDEKDFLSTMPDQQGMPVWDKMQVLDNGEKTVLYVPLSADQTGLSSLLIVNIDEENAVSRLQNFTNDYLEAYVYNADNPTAKRKLLMDTFLQMDFFTFGHQEFTNLPKDLYKGSTEYNRLNIPAIKIEAEHSKGFIYNTVCTTFHYCVHGQGTSNCDYGNCTCGGFISCFVVTSCTTTATWIDDPFPSFPGSHGGGGGGGIPIDHPKDPCTQAKVFYRVLPGCNGGGIGDGGSDEELLPPQSPCETLTKAKQNPKVNNALEDLKPKTLLEKEFTYEIERKYNNATQDYDYDTNLKEGVGFSVVVSYGGFIKGNAHNHPSNGVRIPSVGDIMWLKLCKENIAPSKAVAYNIVVCSNPVSPNDPTKANIYAIATDDSNTISIKVDDMLDRSDLSSLNYDGKRDQLLAEDDKYYAGLDDNPTELEKKFLQKYGNFGLGLYKFDKTANKWMKITLENNTIISTPCE</sequence>
<evidence type="ECO:0000313" key="2">
    <source>
        <dbReference type="EMBL" id="GEN75623.1"/>
    </source>
</evidence>
<dbReference type="OrthoDB" id="1234320at2"/>
<feature type="signal peptide" evidence="1">
    <location>
        <begin position="1"/>
        <end position="24"/>
    </location>
</feature>
<evidence type="ECO:0000313" key="3">
    <source>
        <dbReference type="Proteomes" id="UP000321863"/>
    </source>
</evidence>
<accession>A0A511YKC3</accession>
<keyword evidence="3" id="KW-1185">Reference proteome</keyword>
<organism evidence="2 3">
    <name type="scientific">Chryseobacterium hagamense</name>
    <dbReference type="NCBI Taxonomy" id="395935"/>
    <lineage>
        <taxon>Bacteria</taxon>
        <taxon>Pseudomonadati</taxon>
        <taxon>Bacteroidota</taxon>
        <taxon>Flavobacteriia</taxon>
        <taxon>Flavobacteriales</taxon>
        <taxon>Weeksellaceae</taxon>
        <taxon>Chryseobacterium group</taxon>
        <taxon>Chryseobacterium</taxon>
    </lineage>
</organism>
<dbReference type="Proteomes" id="UP000321863">
    <property type="component" value="Unassembled WGS sequence"/>
</dbReference>
<gene>
    <name evidence="2" type="ORF">CHA01nite_13630</name>
</gene>